<proteinExistence type="predicted"/>
<name>A0ABV7D3T2_9PROT</name>
<organism evidence="1 2">
    <name type="scientific">Kordiimonas pumila</name>
    <dbReference type="NCBI Taxonomy" id="2161677"/>
    <lineage>
        <taxon>Bacteria</taxon>
        <taxon>Pseudomonadati</taxon>
        <taxon>Pseudomonadota</taxon>
        <taxon>Alphaproteobacteria</taxon>
        <taxon>Kordiimonadales</taxon>
        <taxon>Kordiimonadaceae</taxon>
        <taxon>Kordiimonas</taxon>
    </lineage>
</organism>
<reference evidence="2" key="1">
    <citation type="journal article" date="2019" name="Int. J. Syst. Evol. Microbiol.">
        <title>The Global Catalogue of Microorganisms (GCM) 10K type strain sequencing project: providing services to taxonomists for standard genome sequencing and annotation.</title>
        <authorList>
            <consortium name="The Broad Institute Genomics Platform"/>
            <consortium name="The Broad Institute Genome Sequencing Center for Infectious Disease"/>
            <person name="Wu L."/>
            <person name="Ma J."/>
        </authorList>
    </citation>
    <scope>NUCLEOTIDE SEQUENCE [LARGE SCALE GENOMIC DNA]</scope>
    <source>
        <strain evidence="2">KCTC 62164</strain>
    </source>
</reference>
<comment type="caution">
    <text evidence="1">The sequence shown here is derived from an EMBL/GenBank/DDBJ whole genome shotgun (WGS) entry which is preliminary data.</text>
</comment>
<dbReference type="Proteomes" id="UP001595444">
    <property type="component" value="Unassembled WGS sequence"/>
</dbReference>
<evidence type="ECO:0008006" key="3">
    <source>
        <dbReference type="Google" id="ProtNLM"/>
    </source>
</evidence>
<dbReference type="EMBL" id="JBHRSL010000002">
    <property type="protein sequence ID" value="MFC3051374.1"/>
    <property type="molecule type" value="Genomic_DNA"/>
</dbReference>
<evidence type="ECO:0000313" key="2">
    <source>
        <dbReference type="Proteomes" id="UP001595444"/>
    </source>
</evidence>
<accession>A0ABV7D3T2</accession>
<gene>
    <name evidence="1" type="ORF">ACFOKA_05610</name>
</gene>
<evidence type="ECO:0000313" key="1">
    <source>
        <dbReference type="EMBL" id="MFC3051374.1"/>
    </source>
</evidence>
<protein>
    <recommendedName>
        <fullName evidence="3">Flagellar basal-body/hook protein C-terminal domain-containing protein</fullName>
    </recommendedName>
</protein>
<sequence>MLDALKTTTTGLLQSERRATDIAKEILTASAAAASFTLESDVPNTPTSTITETESSQAFGLNTASAGYGDILQHLVDLRAEQQAFKANAEAFKRIDETLGTLLDDNG</sequence>
<keyword evidence="2" id="KW-1185">Reference proteome</keyword>
<dbReference type="RefSeq" id="WP_194211567.1">
    <property type="nucleotide sequence ID" value="NZ_CP061205.1"/>
</dbReference>